<dbReference type="Pfam" id="PF01569">
    <property type="entry name" value="PAP2"/>
    <property type="match status" value="1"/>
</dbReference>
<dbReference type="PANTHER" id="PTHR14969:SF13">
    <property type="entry name" value="AT30094P"/>
    <property type="match status" value="1"/>
</dbReference>
<keyword evidence="1" id="KW-0472">Membrane</keyword>
<feature type="transmembrane region" description="Helical" evidence="1">
    <location>
        <begin position="287"/>
        <end position="307"/>
    </location>
</feature>
<evidence type="ECO:0000259" key="2">
    <source>
        <dbReference type="SMART" id="SM00014"/>
    </source>
</evidence>
<comment type="caution">
    <text evidence="3">The sequence shown here is derived from an EMBL/GenBank/DDBJ whole genome shotgun (WGS) entry which is preliminary data.</text>
</comment>
<dbReference type="PANTHER" id="PTHR14969">
    <property type="entry name" value="SPHINGOSINE-1-PHOSPHATE PHOSPHOHYDROLASE"/>
    <property type="match status" value="1"/>
</dbReference>
<organism evidence="3 4">
    <name type="scientific">Frankia nepalensis</name>
    <dbReference type="NCBI Taxonomy" id="1836974"/>
    <lineage>
        <taxon>Bacteria</taxon>
        <taxon>Bacillati</taxon>
        <taxon>Actinomycetota</taxon>
        <taxon>Actinomycetes</taxon>
        <taxon>Frankiales</taxon>
        <taxon>Frankiaceae</taxon>
        <taxon>Frankia</taxon>
    </lineage>
</organism>
<keyword evidence="4" id="KW-1185">Reference proteome</keyword>
<dbReference type="Gene3D" id="1.20.144.10">
    <property type="entry name" value="Phosphatidic acid phosphatase type 2/haloperoxidase"/>
    <property type="match status" value="1"/>
</dbReference>
<dbReference type="Proteomes" id="UP000604475">
    <property type="component" value="Unassembled WGS sequence"/>
</dbReference>
<reference evidence="3" key="1">
    <citation type="submission" date="2020-12" db="EMBL/GenBank/DDBJ databases">
        <title>Genomic characterization of non-nitrogen-fixing Frankia strains.</title>
        <authorList>
            <person name="Carlos-Shanley C."/>
            <person name="Guerra T."/>
            <person name="Hahn D."/>
        </authorList>
    </citation>
    <scope>NUCLEOTIDE SEQUENCE</scope>
    <source>
        <strain evidence="3">CN6</strain>
    </source>
</reference>
<dbReference type="RefSeq" id="WP_203002871.1">
    <property type="nucleotide sequence ID" value="NZ_JADWYU010000145.1"/>
</dbReference>
<dbReference type="EMBL" id="JAEACQ010000254">
    <property type="protein sequence ID" value="MBL7630792.1"/>
    <property type="molecule type" value="Genomic_DNA"/>
</dbReference>
<dbReference type="SMART" id="SM00014">
    <property type="entry name" value="acidPPc"/>
    <property type="match status" value="1"/>
</dbReference>
<name>A0A937RIG7_9ACTN</name>
<evidence type="ECO:0000313" key="3">
    <source>
        <dbReference type="EMBL" id="MBL7630792.1"/>
    </source>
</evidence>
<accession>A0A937RIG7</accession>
<feature type="transmembrane region" description="Helical" evidence="1">
    <location>
        <begin position="54"/>
        <end position="75"/>
    </location>
</feature>
<gene>
    <name evidence="3" type="ORF">I7412_27255</name>
</gene>
<evidence type="ECO:0000313" key="4">
    <source>
        <dbReference type="Proteomes" id="UP000604475"/>
    </source>
</evidence>
<evidence type="ECO:0000256" key="1">
    <source>
        <dbReference type="SAM" id="Phobius"/>
    </source>
</evidence>
<feature type="transmembrane region" description="Helical" evidence="1">
    <location>
        <begin position="210"/>
        <end position="230"/>
    </location>
</feature>
<feature type="domain" description="Phosphatidic acid phosphatase type 2/haloperoxidase" evidence="2">
    <location>
        <begin position="140"/>
        <end position="253"/>
    </location>
</feature>
<sequence length="308" mass="31976">MSGTTLVSLALALAAVAVAYGAVLCAQPAARRFQGWSTRGRLPLWLTSPASRGLLVLAAGMAAAFTLTAIFLQILDEVHDDDDLTAVDRPTVAWIAHRRTDTVETVVLRVTDIGGQALLVAVLAVAASAVALRLRSWRPVVLAVVASTGGTLLVSGIKNLIGRDRPDPMYQVVAQTGHSFPSGHTTSALVVLGTVAWLASMATANWTLRATAWVTAGVLAVAVGLSRVYLGVHYPSDVLAGWVLGACWLVTVALAARLPTTALPLLASGPSVRKWVADTGLRPLATFTVTALGGLTLIFGAVSVATFT</sequence>
<dbReference type="CDD" id="cd03392">
    <property type="entry name" value="PAP2_like_2"/>
    <property type="match status" value="1"/>
</dbReference>
<keyword evidence="1" id="KW-1133">Transmembrane helix</keyword>
<dbReference type="AlphaFoldDB" id="A0A937RIG7"/>
<feature type="transmembrane region" description="Helical" evidence="1">
    <location>
        <begin position="117"/>
        <end position="134"/>
    </location>
</feature>
<keyword evidence="1" id="KW-0812">Transmembrane</keyword>
<feature type="transmembrane region" description="Helical" evidence="1">
    <location>
        <begin position="242"/>
        <end position="267"/>
    </location>
</feature>
<dbReference type="InterPro" id="IPR000326">
    <property type="entry name" value="PAP2/HPO"/>
</dbReference>
<protein>
    <submittedName>
        <fullName evidence="3">Phosphatase PAP2 family protein</fullName>
    </submittedName>
</protein>
<dbReference type="InterPro" id="IPR036938">
    <property type="entry name" value="PAP2/HPO_sf"/>
</dbReference>
<dbReference type="SUPFAM" id="SSF48317">
    <property type="entry name" value="Acid phosphatase/Vanadium-dependent haloperoxidase"/>
    <property type="match status" value="1"/>
</dbReference>
<proteinExistence type="predicted"/>
<feature type="transmembrane region" description="Helical" evidence="1">
    <location>
        <begin position="140"/>
        <end position="161"/>
    </location>
</feature>